<gene>
    <name evidence="3" type="ORF">B0I31_106476</name>
</gene>
<dbReference type="Proteomes" id="UP000241118">
    <property type="component" value="Unassembled WGS sequence"/>
</dbReference>
<feature type="domain" description="MDMPI C-terminal" evidence="1">
    <location>
        <begin position="149"/>
        <end position="242"/>
    </location>
</feature>
<dbReference type="Gene3D" id="1.20.120.450">
    <property type="entry name" value="dinb family like domain"/>
    <property type="match status" value="1"/>
</dbReference>
<dbReference type="InterPro" id="IPR010872">
    <property type="entry name" value="MDMPI_C-term_domain"/>
</dbReference>
<dbReference type="NCBIfam" id="TIGR03083">
    <property type="entry name" value="maleylpyruvate isomerase family mycothiol-dependent enzyme"/>
    <property type="match status" value="1"/>
</dbReference>
<dbReference type="GO" id="GO:0046872">
    <property type="term" value="F:metal ion binding"/>
    <property type="evidence" value="ECO:0007669"/>
    <property type="project" value="InterPro"/>
</dbReference>
<sequence>MCGVDHADFVQQLRTQYAALRDAAVAAGPDAPVPTCPQWTVRDLVDHMGEIHSWALRALHTPPDGERPRPEDRPADWDELLDWWDKKVTDLADTLAYTTSNTPAWSFIGPKTFAFWSRRQAHETAIHRLDAEHARHGAGVPSLLFDVGFAADGVDEYLTRMLVRAAQRKPVERAGRVLFHAADAGRAWEVRLTPGQPPEVGPITDSATDEDATVAGTADALYRAAWNRPSGAITSGDRSLLDGLPRP</sequence>
<dbReference type="SUPFAM" id="SSF109854">
    <property type="entry name" value="DinB/YfiT-like putative metalloenzymes"/>
    <property type="match status" value="1"/>
</dbReference>
<dbReference type="PANTHER" id="PTHR40758">
    <property type="entry name" value="CONSERVED PROTEIN"/>
    <property type="match status" value="1"/>
</dbReference>
<feature type="domain" description="Mycothiol-dependent maleylpyruvate isomerase metal-binding" evidence="2">
    <location>
        <begin position="11"/>
        <end position="131"/>
    </location>
</feature>
<dbReference type="AlphaFoldDB" id="A0A2P8I911"/>
<name>A0A2P8I911_SACCR</name>
<accession>A0A2P8I911</accession>
<dbReference type="InterPro" id="IPR034660">
    <property type="entry name" value="DinB/YfiT-like"/>
</dbReference>
<evidence type="ECO:0000313" key="4">
    <source>
        <dbReference type="Proteomes" id="UP000241118"/>
    </source>
</evidence>
<evidence type="ECO:0000259" key="2">
    <source>
        <dbReference type="Pfam" id="PF11716"/>
    </source>
</evidence>
<dbReference type="Pfam" id="PF11716">
    <property type="entry name" value="MDMPI_N"/>
    <property type="match status" value="1"/>
</dbReference>
<dbReference type="Pfam" id="PF07398">
    <property type="entry name" value="MDMPI_C"/>
    <property type="match status" value="1"/>
</dbReference>
<dbReference type="InterPro" id="IPR024344">
    <property type="entry name" value="MDMPI_metal-binding"/>
</dbReference>
<protein>
    <submittedName>
        <fullName evidence="3">Uncharacterized protein (TIGR03083 family)</fullName>
    </submittedName>
</protein>
<comment type="caution">
    <text evidence="3">The sequence shown here is derived from an EMBL/GenBank/DDBJ whole genome shotgun (WGS) entry which is preliminary data.</text>
</comment>
<evidence type="ECO:0000259" key="1">
    <source>
        <dbReference type="Pfam" id="PF07398"/>
    </source>
</evidence>
<dbReference type="PANTHER" id="PTHR40758:SF1">
    <property type="entry name" value="CONSERVED PROTEIN"/>
    <property type="match status" value="1"/>
</dbReference>
<keyword evidence="4" id="KW-1185">Reference proteome</keyword>
<proteinExistence type="predicted"/>
<dbReference type="InterPro" id="IPR017517">
    <property type="entry name" value="Maleyloyr_isom"/>
</dbReference>
<dbReference type="GO" id="GO:0005886">
    <property type="term" value="C:plasma membrane"/>
    <property type="evidence" value="ECO:0007669"/>
    <property type="project" value="TreeGrafter"/>
</dbReference>
<reference evidence="3 4" key="1">
    <citation type="submission" date="2018-03" db="EMBL/GenBank/DDBJ databases">
        <title>Genomic Encyclopedia of Type Strains, Phase III (KMG-III): the genomes of soil and plant-associated and newly described type strains.</title>
        <authorList>
            <person name="Whitman W."/>
        </authorList>
    </citation>
    <scope>NUCLEOTIDE SEQUENCE [LARGE SCALE GENOMIC DNA]</scope>
    <source>
        <strain evidence="3 4">CGMCC 4.7097</strain>
    </source>
</reference>
<organism evidence="3 4">
    <name type="scientific">Saccharothrix carnea</name>
    <dbReference type="NCBI Taxonomy" id="1280637"/>
    <lineage>
        <taxon>Bacteria</taxon>
        <taxon>Bacillati</taxon>
        <taxon>Actinomycetota</taxon>
        <taxon>Actinomycetes</taxon>
        <taxon>Pseudonocardiales</taxon>
        <taxon>Pseudonocardiaceae</taxon>
        <taxon>Saccharothrix</taxon>
    </lineage>
</organism>
<evidence type="ECO:0000313" key="3">
    <source>
        <dbReference type="EMBL" id="PSL54956.1"/>
    </source>
</evidence>
<dbReference type="EMBL" id="PYAX01000006">
    <property type="protein sequence ID" value="PSL54956.1"/>
    <property type="molecule type" value="Genomic_DNA"/>
</dbReference>